<evidence type="ECO:0000313" key="2">
    <source>
        <dbReference type="Proteomes" id="UP000000590"/>
    </source>
</evidence>
<evidence type="ECO:0000313" key="1">
    <source>
        <dbReference type="EMBL" id="CAF30038.1"/>
    </source>
</evidence>
<keyword evidence="2" id="KW-1185">Reference proteome</keyword>
<evidence type="ECO:0008006" key="3">
    <source>
        <dbReference type="Google" id="ProtNLM"/>
    </source>
</evidence>
<dbReference type="RefSeq" id="WP_011170426.1">
    <property type="nucleotide sequence ID" value="NC_005791.1"/>
</dbReference>
<dbReference type="EMBL" id="BX950229">
    <property type="protein sequence ID" value="CAF30038.1"/>
    <property type="molecule type" value="Genomic_DNA"/>
</dbReference>
<dbReference type="PATRIC" id="fig|267377.15.peg.488"/>
<dbReference type="AlphaFoldDB" id="Q6LZZ1"/>
<dbReference type="EnsemblBacteria" id="CAF30038">
    <property type="protein sequence ID" value="CAF30038"/>
    <property type="gene ID" value="MMP0482"/>
</dbReference>
<sequence>MSRDRISGTFEYDGLLDVLYVRCRPELEYDQTLDIGNVLVDLNNTPAIKRIEILDASKLFGASVFELKNILKMDIDLVVSKDRIDVALKLEVLKRSRPVPMSYESYILNDYGLSENTINVSAVPASA</sequence>
<dbReference type="STRING" id="267377.MMP0482"/>
<reference evidence="1 2" key="1">
    <citation type="journal article" date="2004" name="J. Bacteriol.">
        <title>Complete genome sequence of the genetically tractable hydrogenotrophic methanogen Methanococcus maripaludis.</title>
        <authorList>
            <person name="Hendrickson E.L."/>
            <person name="Kaul R."/>
            <person name="Zhou Y."/>
            <person name="Bovee D."/>
            <person name="Chapman P."/>
            <person name="Chung J."/>
            <person name="Conway de Macario E."/>
            <person name="Dodsworth J.A."/>
            <person name="Gillett W."/>
            <person name="Graham D.E."/>
            <person name="Hackett M."/>
            <person name="Haydock A.K."/>
            <person name="Kang A."/>
            <person name="Land M.L."/>
            <person name="Levy R."/>
            <person name="Lie T.J."/>
            <person name="Major T.A."/>
            <person name="Moore B.C."/>
            <person name="Porat I."/>
            <person name="Palmeiri A."/>
            <person name="Rouse G."/>
            <person name="Saenphimmachak C."/>
            <person name="Soll D."/>
            <person name="Van Dien S."/>
            <person name="Wang T."/>
            <person name="Whitman W.B."/>
            <person name="Xia Q."/>
            <person name="Zhang Y."/>
            <person name="Larimer F.W."/>
            <person name="Olson M.V."/>
            <person name="Leigh J.A."/>
        </authorList>
    </citation>
    <scope>NUCLEOTIDE SEQUENCE [LARGE SCALE GENOMIC DNA]</scope>
    <source>
        <strain evidence="2">S2 / LL</strain>
    </source>
</reference>
<dbReference type="KEGG" id="mmp:MMP0482"/>
<dbReference type="Pfam" id="PF10049">
    <property type="entry name" value="DUF2283"/>
    <property type="match status" value="1"/>
</dbReference>
<gene>
    <name evidence="1" type="ordered locus">MMP0482</name>
</gene>
<name>Q6LZZ1_METMP</name>
<dbReference type="HOGENOM" id="CLU_161126_0_0_2"/>
<dbReference type="eggNOG" id="arCOG05051">
    <property type="taxonomic scope" value="Archaea"/>
</dbReference>
<dbReference type="OrthoDB" id="92278at2157"/>
<protein>
    <recommendedName>
        <fullName evidence="3">DUF2283 domain-containing protein</fullName>
    </recommendedName>
</protein>
<dbReference type="InterPro" id="IPR019270">
    <property type="entry name" value="DUF2283"/>
</dbReference>
<proteinExistence type="predicted"/>
<dbReference type="Proteomes" id="UP000000590">
    <property type="component" value="Chromosome"/>
</dbReference>
<dbReference type="GeneID" id="2761454"/>
<accession>Q6LZZ1</accession>
<organism evidence="2">
    <name type="scientific">Methanococcus maripaludis (strain DSM 14266 / JCM 13030 / NBRC 101832 / S2 / LL)</name>
    <dbReference type="NCBI Taxonomy" id="267377"/>
    <lineage>
        <taxon>Archaea</taxon>
        <taxon>Methanobacteriati</taxon>
        <taxon>Methanobacteriota</taxon>
        <taxon>Methanomada group</taxon>
        <taxon>Methanococci</taxon>
        <taxon>Methanococcales</taxon>
        <taxon>Methanococcaceae</taxon>
        <taxon>Methanococcus</taxon>
    </lineage>
</organism>